<dbReference type="InterPro" id="IPR000780">
    <property type="entry name" value="CheR_MeTrfase"/>
</dbReference>
<feature type="domain" description="CheR-type methyltransferase" evidence="6">
    <location>
        <begin position="1"/>
        <end position="270"/>
    </location>
</feature>
<proteinExistence type="predicted"/>
<evidence type="ECO:0000313" key="8">
    <source>
        <dbReference type="Proteomes" id="UP000319383"/>
    </source>
</evidence>
<dbReference type="Proteomes" id="UP000319383">
    <property type="component" value="Chromosome"/>
</dbReference>
<dbReference type="SUPFAM" id="SSF53335">
    <property type="entry name" value="S-adenosyl-L-methionine-dependent methyltransferases"/>
    <property type="match status" value="1"/>
</dbReference>
<gene>
    <name evidence="7" type="primary">cheR2</name>
    <name evidence="7" type="ORF">Mal52_20570</name>
</gene>
<dbReference type="SUPFAM" id="SSF47757">
    <property type="entry name" value="Chemotaxis receptor methyltransferase CheR, N-terminal domain"/>
    <property type="match status" value="1"/>
</dbReference>
<dbReference type="PANTHER" id="PTHR24422:SF21">
    <property type="entry name" value="CHEMOTAXIS PROTEIN METHYLTRANSFERASE 1"/>
    <property type="match status" value="1"/>
</dbReference>
<evidence type="ECO:0000256" key="2">
    <source>
        <dbReference type="ARBA" id="ARBA00012534"/>
    </source>
</evidence>
<dbReference type="EC" id="2.1.1.80" evidence="2"/>
<evidence type="ECO:0000313" key="7">
    <source>
        <dbReference type="EMBL" id="QDU43581.1"/>
    </source>
</evidence>
<accession>A0A517ZM89</accession>
<evidence type="ECO:0000256" key="3">
    <source>
        <dbReference type="ARBA" id="ARBA00022603"/>
    </source>
</evidence>
<dbReference type="EMBL" id="CP036276">
    <property type="protein sequence ID" value="QDU43581.1"/>
    <property type="molecule type" value="Genomic_DNA"/>
</dbReference>
<keyword evidence="8" id="KW-1185">Reference proteome</keyword>
<dbReference type="SMART" id="SM00138">
    <property type="entry name" value="MeTrc"/>
    <property type="match status" value="1"/>
</dbReference>
<dbReference type="PROSITE" id="PS50123">
    <property type="entry name" value="CHER"/>
    <property type="match status" value="1"/>
</dbReference>
<dbReference type="InterPro" id="IPR036804">
    <property type="entry name" value="CheR_N_sf"/>
</dbReference>
<dbReference type="Gene3D" id="3.40.50.150">
    <property type="entry name" value="Vaccinia Virus protein VP39"/>
    <property type="match status" value="1"/>
</dbReference>
<dbReference type="KEGG" id="sdyn:Mal52_20570"/>
<dbReference type="PRINTS" id="PR00996">
    <property type="entry name" value="CHERMTFRASE"/>
</dbReference>
<protein>
    <recommendedName>
        <fullName evidence="2">protein-glutamate O-methyltransferase</fullName>
        <ecNumber evidence="2">2.1.1.80</ecNumber>
    </recommendedName>
</protein>
<sequence length="270" mass="31075">MNANDYDYLTKFLVESSGLALGNGKEYLLEARLTPLAQSFGMSDIPELVVELRRGRDSRLSTAVTESMTTNETSFFRDITPFEEMKTQLLPALINARRETRRLRIWCAAASTGQELYSLLMLIDDSFPELQSWNIEIVGTDIAEKMLKRSQEAIYSQFEVQRGLTTPLLIKNFEQVPQGWRIKDNLRNRVQWKQQNLLDDFAHLGPFDLIVCRNVLIYFEVAHKRNVLERMRNQLAQDGNLILGAAESIVGITDQFERFSECRSAVYVPR</sequence>
<dbReference type="InterPro" id="IPR029063">
    <property type="entry name" value="SAM-dependent_MTases_sf"/>
</dbReference>
<organism evidence="7 8">
    <name type="scientific">Symmachiella dynata</name>
    <dbReference type="NCBI Taxonomy" id="2527995"/>
    <lineage>
        <taxon>Bacteria</taxon>
        <taxon>Pseudomonadati</taxon>
        <taxon>Planctomycetota</taxon>
        <taxon>Planctomycetia</taxon>
        <taxon>Planctomycetales</taxon>
        <taxon>Planctomycetaceae</taxon>
        <taxon>Symmachiella</taxon>
    </lineage>
</organism>
<dbReference type="InterPro" id="IPR050903">
    <property type="entry name" value="Bact_Chemotaxis_MeTrfase"/>
</dbReference>
<evidence type="ECO:0000256" key="5">
    <source>
        <dbReference type="ARBA" id="ARBA00022691"/>
    </source>
</evidence>
<evidence type="ECO:0000256" key="1">
    <source>
        <dbReference type="ARBA" id="ARBA00001541"/>
    </source>
</evidence>
<dbReference type="PANTHER" id="PTHR24422">
    <property type="entry name" value="CHEMOTAXIS PROTEIN METHYLTRANSFERASE"/>
    <property type="match status" value="1"/>
</dbReference>
<keyword evidence="5" id="KW-0949">S-adenosyl-L-methionine</keyword>
<dbReference type="GO" id="GO:0032259">
    <property type="term" value="P:methylation"/>
    <property type="evidence" value="ECO:0007669"/>
    <property type="project" value="UniProtKB-KW"/>
</dbReference>
<dbReference type="OrthoDB" id="288469at2"/>
<reference evidence="7 8" key="1">
    <citation type="submission" date="2019-02" db="EMBL/GenBank/DDBJ databases">
        <title>Deep-cultivation of Planctomycetes and their phenomic and genomic characterization uncovers novel biology.</title>
        <authorList>
            <person name="Wiegand S."/>
            <person name="Jogler M."/>
            <person name="Boedeker C."/>
            <person name="Pinto D."/>
            <person name="Vollmers J."/>
            <person name="Rivas-Marin E."/>
            <person name="Kohn T."/>
            <person name="Peeters S.H."/>
            <person name="Heuer A."/>
            <person name="Rast P."/>
            <person name="Oberbeckmann S."/>
            <person name="Bunk B."/>
            <person name="Jeske O."/>
            <person name="Meyerdierks A."/>
            <person name="Storesund J.E."/>
            <person name="Kallscheuer N."/>
            <person name="Luecker S."/>
            <person name="Lage O.M."/>
            <person name="Pohl T."/>
            <person name="Merkel B.J."/>
            <person name="Hornburger P."/>
            <person name="Mueller R.-W."/>
            <person name="Bruemmer F."/>
            <person name="Labrenz M."/>
            <person name="Spormann A.M."/>
            <person name="Op den Camp H."/>
            <person name="Overmann J."/>
            <person name="Amann R."/>
            <person name="Jetten M.S.M."/>
            <person name="Mascher T."/>
            <person name="Medema M.H."/>
            <person name="Devos D.P."/>
            <person name="Kaster A.-K."/>
            <person name="Ovreas L."/>
            <person name="Rohde M."/>
            <person name="Galperin M.Y."/>
            <person name="Jogler C."/>
        </authorList>
    </citation>
    <scope>NUCLEOTIDE SEQUENCE [LARGE SCALE GENOMIC DNA]</scope>
    <source>
        <strain evidence="7 8">Mal52</strain>
    </source>
</reference>
<dbReference type="GO" id="GO:0008983">
    <property type="term" value="F:protein-glutamate O-methyltransferase activity"/>
    <property type="evidence" value="ECO:0007669"/>
    <property type="project" value="UniProtKB-EC"/>
</dbReference>
<dbReference type="Gene3D" id="1.10.155.10">
    <property type="entry name" value="Chemotaxis receptor methyltransferase CheR, N-terminal domain"/>
    <property type="match status" value="1"/>
</dbReference>
<dbReference type="Pfam" id="PF01739">
    <property type="entry name" value="CheR"/>
    <property type="match status" value="1"/>
</dbReference>
<dbReference type="RefSeq" id="WP_145375745.1">
    <property type="nucleotide sequence ID" value="NZ_CAXBED010000003.1"/>
</dbReference>
<keyword evidence="4 7" id="KW-0808">Transferase</keyword>
<evidence type="ECO:0000259" key="6">
    <source>
        <dbReference type="PROSITE" id="PS50123"/>
    </source>
</evidence>
<dbReference type="InterPro" id="IPR022641">
    <property type="entry name" value="CheR_N"/>
</dbReference>
<comment type="catalytic activity">
    <reaction evidence="1">
        <text>L-glutamyl-[protein] + S-adenosyl-L-methionine = [protein]-L-glutamate 5-O-methyl ester + S-adenosyl-L-homocysteine</text>
        <dbReference type="Rhea" id="RHEA:24452"/>
        <dbReference type="Rhea" id="RHEA-COMP:10208"/>
        <dbReference type="Rhea" id="RHEA-COMP:10311"/>
        <dbReference type="ChEBI" id="CHEBI:29973"/>
        <dbReference type="ChEBI" id="CHEBI:57856"/>
        <dbReference type="ChEBI" id="CHEBI:59789"/>
        <dbReference type="ChEBI" id="CHEBI:82795"/>
        <dbReference type="EC" id="2.1.1.80"/>
    </reaction>
</comment>
<name>A0A517ZM89_9PLAN</name>
<dbReference type="Pfam" id="PF03705">
    <property type="entry name" value="CheR_N"/>
    <property type="match status" value="1"/>
</dbReference>
<keyword evidence="3 7" id="KW-0489">Methyltransferase</keyword>
<dbReference type="InterPro" id="IPR022642">
    <property type="entry name" value="CheR_C"/>
</dbReference>
<dbReference type="AlphaFoldDB" id="A0A517ZM89"/>
<evidence type="ECO:0000256" key="4">
    <source>
        <dbReference type="ARBA" id="ARBA00022679"/>
    </source>
</evidence>